<dbReference type="InterPro" id="IPR036397">
    <property type="entry name" value="RNaseH_sf"/>
</dbReference>
<comment type="caution">
    <text evidence="2">The sequence shown here is derived from an EMBL/GenBank/DDBJ whole genome shotgun (WGS) entry which is preliminary data.</text>
</comment>
<name>A0A8K0NZR5_LADFU</name>
<organism evidence="2 3">
    <name type="scientific">Ladona fulva</name>
    <name type="common">Scarce chaser dragonfly</name>
    <name type="synonym">Libellula fulva</name>
    <dbReference type="NCBI Taxonomy" id="123851"/>
    <lineage>
        <taxon>Eukaryota</taxon>
        <taxon>Metazoa</taxon>
        <taxon>Ecdysozoa</taxon>
        <taxon>Arthropoda</taxon>
        <taxon>Hexapoda</taxon>
        <taxon>Insecta</taxon>
        <taxon>Pterygota</taxon>
        <taxon>Palaeoptera</taxon>
        <taxon>Odonata</taxon>
        <taxon>Epiprocta</taxon>
        <taxon>Anisoptera</taxon>
        <taxon>Libelluloidea</taxon>
        <taxon>Libellulidae</taxon>
        <taxon>Ladona</taxon>
    </lineage>
</organism>
<dbReference type="Proteomes" id="UP000792457">
    <property type="component" value="Unassembled WGS sequence"/>
</dbReference>
<keyword evidence="3" id="KW-1185">Reference proteome</keyword>
<accession>A0A8K0NZR5</accession>
<dbReference type="GO" id="GO:0003676">
    <property type="term" value="F:nucleic acid binding"/>
    <property type="evidence" value="ECO:0007669"/>
    <property type="project" value="InterPro"/>
</dbReference>
<feature type="region of interest" description="Disordered" evidence="1">
    <location>
        <begin position="1"/>
        <end position="107"/>
    </location>
</feature>
<reference evidence="2" key="2">
    <citation type="submission" date="2017-10" db="EMBL/GenBank/DDBJ databases">
        <title>Ladona fulva Genome sequencing and assembly.</title>
        <authorList>
            <person name="Murali S."/>
            <person name="Richards S."/>
            <person name="Bandaranaike D."/>
            <person name="Bellair M."/>
            <person name="Blankenburg K."/>
            <person name="Chao H."/>
            <person name="Dinh H."/>
            <person name="Doddapaneni H."/>
            <person name="Dugan-Rocha S."/>
            <person name="Elkadiri S."/>
            <person name="Gnanaolivu R."/>
            <person name="Hernandez B."/>
            <person name="Skinner E."/>
            <person name="Javaid M."/>
            <person name="Lee S."/>
            <person name="Li M."/>
            <person name="Ming W."/>
            <person name="Munidasa M."/>
            <person name="Muniz J."/>
            <person name="Nguyen L."/>
            <person name="Hughes D."/>
            <person name="Osuji N."/>
            <person name="Pu L.-L."/>
            <person name="Puazo M."/>
            <person name="Qu C."/>
            <person name="Quiroz J."/>
            <person name="Raj R."/>
            <person name="Weissenberger G."/>
            <person name="Xin Y."/>
            <person name="Zou X."/>
            <person name="Han Y."/>
            <person name="Worley K."/>
            <person name="Muzny D."/>
            <person name="Gibbs R."/>
        </authorList>
    </citation>
    <scope>NUCLEOTIDE SEQUENCE</scope>
    <source>
        <strain evidence="2">Sampled in the wild</strain>
    </source>
</reference>
<dbReference type="EMBL" id="KZ308484">
    <property type="protein sequence ID" value="KAG8230405.1"/>
    <property type="molecule type" value="Genomic_DNA"/>
</dbReference>
<dbReference type="PANTHER" id="PTHR47326:SF1">
    <property type="entry name" value="HTH PSQ-TYPE DOMAIN-CONTAINING PROTEIN"/>
    <property type="match status" value="1"/>
</dbReference>
<evidence type="ECO:0000256" key="1">
    <source>
        <dbReference type="SAM" id="MobiDB-lite"/>
    </source>
</evidence>
<evidence type="ECO:0000313" key="2">
    <source>
        <dbReference type="EMBL" id="KAG8230405.1"/>
    </source>
</evidence>
<dbReference type="OrthoDB" id="7912552at2759"/>
<feature type="compositionally biased region" description="Basic and acidic residues" evidence="1">
    <location>
        <begin position="81"/>
        <end position="94"/>
    </location>
</feature>
<dbReference type="AlphaFoldDB" id="A0A8K0NZR5"/>
<reference evidence="2" key="1">
    <citation type="submission" date="2013-04" db="EMBL/GenBank/DDBJ databases">
        <authorList>
            <person name="Qu J."/>
            <person name="Murali S.C."/>
            <person name="Bandaranaike D."/>
            <person name="Bellair M."/>
            <person name="Blankenburg K."/>
            <person name="Chao H."/>
            <person name="Dinh H."/>
            <person name="Doddapaneni H."/>
            <person name="Downs B."/>
            <person name="Dugan-Rocha S."/>
            <person name="Elkadiri S."/>
            <person name="Gnanaolivu R.D."/>
            <person name="Hernandez B."/>
            <person name="Javaid M."/>
            <person name="Jayaseelan J.C."/>
            <person name="Lee S."/>
            <person name="Li M."/>
            <person name="Ming W."/>
            <person name="Munidasa M."/>
            <person name="Muniz J."/>
            <person name="Nguyen L."/>
            <person name="Ongeri F."/>
            <person name="Osuji N."/>
            <person name="Pu L.-L."/>
            <person name="Puazo M."/>
            <person name="Qu C."/>
            <person name="Quiroz J."/>
            <person name="Raj R."/>
            <person name="Weissenberger G."/>
            <person name="Xin Y."/>
            <person name="Zou X."/>
            <person name="Han Y."/>
            <person name="Richards S."/>
            <person name="Worley K."/>
            <person name="Muzny D."/>
            <person name="Gibbs R."/>
        </authorList>
    </citation>
    <scope>NUCLEOTIDE SEQUENCE</scope>
    <source>
        <strain evidence="2">Sampled in the wild</strain>
    </source>
</reference>
<gene>
    <name evidence="2" type="ORF">J437_LFUL010206</name>
</gene>
<dbReference type="PANTHER" id="PTHR47326">
    <property type="entry name" value="TRANSPOSABLE ELEMENT TC3 TRANSPOSASE-LIKE PROTEIN"/>
    <property type="match status" value="1"/>
</dbReference>
<proteinExistence type="predicted"/>
<dbReference type="Gene3D" id="3.30.420.10">
    <property type="entry name" value="Ribonuclease H-like superfamily/Ribonuclease H"/>
    <property type="match status" value="1"/>
</dbReference>
<sequence>MASDNYALFSHRFGKRDEDNQKDNTNGDRNQKEKPDRRIPTLSDGDERPLTEIGNRETLPQNRQTFRRRAEGRDFVGGGQQREEEIGGKMKERGSGAGHRSGTSDQLNPVTNISVAYRLLRRMRREEICARHTRFLNEPQRWVGRCGATDLALHHWPPRSPNLTACDFFWWGFVKDALYVLPLPTDVQQLKELHHNCAENGYSGHATQRLG</sequence>
<feature type="compositionally biased region" description="Basic and acidic residues" evidence="1">
    <location>
        <begin position="15"/>
        <end position="50"/>
    </location>
</feature>
<evidence type="ECO:0000313" key="3">
    <source>
        <dbReference type="Proteomes" id="UP000792457"/>
    </source>
</evidence>
<protein>
    <submittedName>
        <fullName evidence="2">Uncharacterized protein</fullName>
    </submittedName>
</protein>